<keyword evidence="3" id="KW-1185">Reference proteome</keyword>
<feature type="transmembrane region" description="Helical" evidence="1">
    <location>
        <begin position="20"/>
        <end position="43"/>
    </location>
</feature>
<comment type="caution">
    <text evidence="2">The sequence shown here is derived from an EMBL/GenBank/DDBJ whole genome shotgun (WGS) entry which is preliminary data.</text>
</comment>
<keyword evidence="1" id="KW-1133">Transmembrane helix</keyword>
<proteinExistence type="predicted"/>
<evidence type="ECO:0000313" key="3">
    <source>
        <dbReference type="Proteomes" id="UP001162483"/>
    </source>
</evidence>
<keyword evidence="1" id="KW-0472">Membrane</keyword>
<reference evidence="2" key="1">
    <citation type="submission" date="2023-05" db="EMBL/GenBank/DDBJ databases">
        <authorList>
            <person name="Stuckert A."/>
        </authorList>
    </citation>
    <scope>NUCLEOTIDE SEQUENCE</scope>
</reference>
<protein>
    <submittedName>
        <fullName evidence="2">Uncharacterized protein</fullName>
    </submittedName>
</protein>
<name>A0ABN9ARB0_9NEOB</name>
<organism evidence="2 3">
    <name type="scientific">Staurois parvus</name>
    <dbReference type="NCBI Taxonomy" id="386267"/>
    <lineage>
        <taxon>Eukaryota</taxon>
        <taxon>Metazoa</taxon>
        <taxon>Chordata</taxon>
        <taxon>Craniata</taxon>
        <taxon>Vertebrata</taxon>
        <taxon>Euteleostomi</taxon>
        <taxon>Amphibia</taxon>
        <taxon>Batrachia</taxon>
        <taxon>Anura</taxon>
        <taxon>Neobatrachia</taxon>
        <taxon>Ranoidea</taxon>
        <taxon>Ranidae</taxon>
        <taxon>Staurois</taxon>
    </lineage>
</organism>
<gene>
    <name evidence="2" type="ORF">SPARVUS_LOCUS1457865</name>
</gene>
<evidence type="ECO:0000256" key="1">
    <source>
        <dbReference type="SAM" id="Phobius"/>
    </source>
</evidence>
<sequence length="56" mass="6963">MSEQHRYPQMTPFCKVDSPTYFIRGMASFFEVVFFFVFFLSIFRKIKKLFSFFFFF</sequence>
<accession>A0ABN9ARB0</accession>
<evidence type="ECO:0000313" key="2">
    <source>
        <dbReference type="EMBL" id="CAI9538569.1"/>
    </source>
</evidence>
<feature type="non-terminal residue" evidence="2">
    <location>
        <position position="56"/>
    </location>
</feature>
<dbReference type="Proteomes" id="UP001162483">
    <property type="component" value="Unassembled WGS sequence"/>
</dbReference>
<keyword evidence="1" id="KW-0812">Transmembrane</keyword>
<dbReference type="EMBL" id="CATNWA010000926">
    <property type="protein sequence ID" value="CAI9538569.1"/>
    <property type="molecule type" value="Genomic_DNA"/>
</dbReference>